<name>A0A8X6MDJ9_9ARAC</name>
<protein>
    <submittedName>
        <fullName evidence="3">DUF4211 domain-containing protein</fullName>
    </submittedName>
</protein>
<evidence type="ECO:0000313" key="4">
    <source>
        <dbReference type="Proteomes" id="UP000886998"/>
    </source>
</evidence>
<feature type="compositionally biased region" description="Polar residues" evidence="1">
    <location>
        <begin position="130"/>
        <end position="162"/>
    </location>
</feature>
<proteinExistence type="predicted"/>
<feature type="domain" description="DUF4211" evidence="2">
    <location>
        <begin position="1076"/>
        <end position="1186"/>
    </location>
</feature>
<accession>A0A8X6MDJ9</accession>
<feature type="region of interest" description="Disordered" evidence="1">
    <location>
        <begin position="21"/>
        <end position="44"/>
    </location>
</feature>
<dbReference type="Proteomes" id="UP000886998">
    <property type="component" value="Unassembled WGS sequence"/>
</dbReference>
<feature type="region of interest" description="Disordered" evidence="1">
    <location>
        <begin position="254"/>
        <end position="273"/>
    </location>
</feature>
<dbReference type="OrthoDB" id="21499at2759"/>
<keyword evidence="4" id="KW-1185">Reference proteome</keyword>
<dbReference type="PANTHER" id="PTHR14689">
    <property type="entry name" value="PHORBOL-ESTER_DAG-TYPE DOMAIN-CONTAINING PROTEIN"/>
    <property type="match status" value="1"/>
</dbReference>
<feature type="non-terminal residue" evidence="3">
    <location>
        <position position="1"/>
    </location>
</feature>
<feature type="compositionally biased region" description="Basic residues" evidence="1">
    <location>
        <begin position="913"/>
        <end position="925"/>
    </location>
</feature>
<dbReference type="Pfam" id="PF13926">
    <property type="entry name" value="DUF4211"/>
    <property type="match status" value="1"/>
</dbReference>
<feature type="compositionally biased region" description="Basic residues" evidence="1">
    <location>
        <begin position="473"/>
        <end position="484"/>
    </location>
</feature>
<dbReference type="AlphaFoldDB" id="A0A8X6MDJ9"/>
<evidence type="ECO:0000259" key="2">
    <source>
        <dbReference type="Pfam" id="PF13926"/>
    </source>
</evidence>
<dbReference type="InterPro" id="IPR025451">
    <property type="entry name" value="DUF4211"/>
</dbReference>
<feature type="compositionally biased region" description="Polar residues" evidence="1">
    <location>
        <begin position="819"/>
        <end position="830"/>
    </location>
</feature>
<feature type="compositionally biased region" description="Basic residues" evidence="1">
    <location>
        <begin position="792"/>
        <end position="801"/>
    </location>
</feature>
<feature type="compositionally biased region" description="Polar residues" evidence="1">
    <location>
        <begin position="802"/>
        <end position="811"/>
    </location>
</feature>
<feature type="compositionally biased region" description="Basic and acidic residues" evidence="1">
    <location>
        <begin position="721"/>
        <end position="732"/>
    </location>
</feature>
<gene>
    <name evidence="3" type="primary">AVEN_181227_1</name>
    <name evidence="3" type="ORF">TNIN_163281</name>
</gene>
<feature type="region of interest" description="Disordered" evidence="1">
    <location>
        <begin position="109"/>
        <end position="162"/>
    </location>
</feature>
<feature type="compositionally biased region" description="Basic residues" evidence="1">
    <location>
        <begin position="932"/>
        <end position="949"/>
    </location>
</feature>
<feature type="region of interest" description="Disordered" evidence="1">
    <location>
        <begin position="721"/>
        <end position="964"/>
    </location>
</feature>
<dbReference type="PANTHER" id="PTHR14689:SF0">
    <property type="entry name" value="COILED-COIL DOMAIN-CONTAINING PROTEIN 82"/>
    <property type="match status" value="1"/>
</dbReference>
<reference evidence="3" key="1">
    <citation type="submission" date="2020-08" db="EMBL/GenBank/DDBJ databases">
        <title>Multicomponent nature underlies the extraordinary mechanical properties of spider dragline silk.</title>
        <authorList>
            <person name="Kono N."/>
            <person name="Nakamura H."/>
            <person name="Mori M."/>
            <person name="Yoshida Y."/>
            <person name="Ohtoshi R."/>
            <person name="Malay A.D."/>
            <person name="Moran D.A.P."/>
            <person name="Tomita M."/>
            <person name="Numata K."/>
            <person name="Arakawa K."/>
        </authorList>
    </citation>
    <scope>NUCLEOTIDE SEQUENCE</scope>
</reference>
<organism evidence="3 4">
    <name type="scientific">Trichonephila inaurata madagascariensis</name>
    <dbReference type="NCBI Taxonomy" id="2747483"/>
    <lineage>
        <taxon>Eukaryota</taxon>
        <taxon>Metazoa</taxon>
        <taxon>Ecdysozoa</taxon>
        <taxon>Arthropoda</taxon>
        <taxon>Chelicerata</taxon>
        <taxon>Arachnida</taxon>
        <taxon>Araneae</taxon>
        <taxon>Araneomorphae</taxon>
        <taxon>Entelegynae</taxon>
        <taxon>Araneoidea</taxon>
        <taxon>Nephilidae</taxon>
        <taxon>Trichonephila</taxon>
        <taxon>Trichonephila inaurata</taxon>
    </lineage>
</organism>
<sequence length="1275" mass="143242">GQVTENGNYVGQVTENGNYAGQLPSISYHSPPVDQPSPGPFGVLPHESVMTQMGRYERKNENFISPSPKTNASFNNGPYADNTNIYSAPLSVQSAYSGDTASLSPAAASVTSSSYSPSSDLHESPKNYGAYTNLQSPMAQNPVVTTSNGSLPSSPGTSVNATSSSRNIVTYANNIICAPARNGQNTQQSPSSSAASNVLCFKTPQSQNMTHHGSQSMIPKTDFSADFGAYASDQSSGVTFNSSYCPPIRQAQLPNGTNTRHSPRTHAYPNTVPHEGRLHYGHVSSLPSATISSSNYLQSKVSHETPYGSCSSSIPPGQSMHPPKYLHNSSLNSHVNAINPVQSSMMSNHIMNDRSYGFSSSNIVDDKGALDLFNSHVDSGAHDQDVINPISPYLENNLNFLTSETTTNRQLRTKVSDYNSNHSPNIGNSHRNVIHQPTVLNEHLNSGLLTPNAKYSYSSSLDQGHPGNLSNIPRKRGRRGRRRKAEVNGGRWRRSPIPRSEYSIFNNRASLFAGNMHDIESTGYYKSPSRSLAENMLPPPSLTRSLFQPRSDPKPFLSADKLEYNSICNFNNKRKSIYQKREDYGPYNTKHVLREILPFINHTAPIRRKTRNTDKRESLYQTSYINFVRVRRVFPGAQWPPHDQEVEIRKEKTKIPKIKREPDLDPLKLKIKMDPHKPDKWYCCRGSYDFPVNLSDDESAEESDSSSSEILTFSGKNIKKEVNSDSESRDHYAGNLSKVTEKTSAKQKNNDNSYDYKEKHLNYPNNSKNFLLGKTKVEKTSTSFNSDEQRNMPKKSGRKTKITPSPESETNTKTRKTSLKSIDSKTNSSAFIKKEVVEEDEASSERLRSLRRRRNESISKEPEPGPSVQEDEPPDFSSDHYENFDDTDSDPAWTPGKSSKAVDSAKNLVGQFPKKRGPKTGRRRSLSNNPTSKRKKGNQKESHAKKRYSVKLETPAIKKDATDNSSKMKKDIECDRFLVAKADINLPTPFIWKVDKKSSMLQRFEISEQNGVLLYHSSFTYAARNEISVNNYVTADVRIKSPDTVQYLGPNLSEAAAVALSKMKSAEVSNKTPVKENFNHLREDFTVYLQCLLSQDVDSSFLCEIKKFKDDYFLVPITKLETISENKKQKLMKESWDENLRKCLNNFPCFSIINNIAENVHCHVCEINLGNKLLQFFGQPYDALTLEPVDTLSAIKTEFDVCDKCCSSLSLYNRLHHHRYNIFTNCHSKASEIKSKHENLKSHEDVLKLCLEDIAWIDKLFKEQIQMWHDVEEKS</sequence>
<feature type="compositionally biased region" description="Low complexity" evidence="1">
    <location>
        <begin position="109"/>
        <end position="119"/>
    </location>
</feature>
<comment type="caution">
    <text evidence="3">The sequence shown here is derived from an EMBL/GenBank/DDBJ whole genome shotgun (WGS) entry which is preliminary data.</text>
</comment>
<evidence type="ECO:0000256" key="1">
    <source>
        <dbReference type="SAM" id="MobiDB-lite"/>
    </source>
</evidence>
<feature type="region of interest" description="Disordered" evidence="1">
    <location>
        <begin position="458"/>
        <end position="493"/>
    </location>
</feature>
<evidence type="ECO:0000313" key="3">
    <source>
        <dbReference type="EMBL" id="GFS43357.1"/>
    </source>
</evidence>
<dbReference type="EMBL" id="BMAV01025653">
    <property type="protein sequence ID" value="GFS43357.1"/>
    <property type="molecule type" value="Genomic_DNA"/>
</dbReference>
<dbReference type="GO" id="GO:0005634">
    <property type="term" value="C:nucleus"/>
    <property type="evidence" value="ECO:0007669"/>
    <property type="project" value="TreeGrafter"/>
</dbReference>